<dbReference type="InterPro" id="IPR053781">
    <property type="entry name" value="F-box_AtFBL13-like"/>
</dbReference>
<comment type="caution">
    <text evidence="2">The sequence shown here is derived from an EMBL/GenBank/DDBJ whole genome shotgun (WGS) entry which is preliminary data.</text>
</comment>
<dbReference type="Pfam" id="PF23622">
    <property type="entry name" value="LRR_At1g61320_AtMIF1"/>
    <property type="match status" value="1"/>
</dbReference>
<dbReference type="InterPro" id="IPR001810">
    <property type="entry name" value="F-box_dom"/>
</dbReference>
<dbReference type="InterPro" id="IPR036047">
    <property type="entry name" value="F-box-like_dom_sf"/>
</dbReference>
<dbReference type="SUPFAM" id="SSF81383">
    <property type="entry name" value="F-box domain"/>
    <property type="match status" value="1"/>
</dbReference>
<dbReference type="CDD" id="cd22160">
    <property type="entry name" value="F-box_AtFBL13-like"/>
    <property type="match status" value="1"/>
</dbReference>
<dbReference type="InterPro" id="IPR032675">
    <property type="entry name" value="LRR_dom_sf"/>
</dbReference>
<dbReference type="InterPro" id="IPR053772">
    <property type="entry name" value="At1g61320/At1g61330-like"/>
</dbReference>
<evidence type="ECO:0000313" key="3">
    <source>
        <dbReference type="Proteomes" id="UP001634007"/>
    </source>
</evidence>
<dbReference type="Proteomes" id="UP001634007">
    <property type="component" value="Unassembled WGS sequence"/>
</dbReference>
<feature type="domain" description="F-box" evidence="1">
    <location>
        <begin position="6"/>
        <end position="42"/>
    </location>
</feature>
<dbReference type="Gene3D" id="1.20.1280.50">
    <property type="match status" value="1"/>
</dbReference>
<keyword evidence="3" id="KW-1185">Reference proteome</keyword>
<organism evidence="2 3">
    <name type="scientific">Eucalyptus globulus</name>
    <name type="common">Tasmanian blue gum</name>
    <dbReference type="NCBI Taxonomy" id="34317"/>
    <lineage>
        <taxon>Eukaryota</taxon>
        <taxon>Viridiplantae</taxon>
        <taxon>Streptophyta</taxon>
        <taxon>Embryophyta</taxon>
        <taxon>Tracheophyta</taxon>
        <taxon>Spermatophyta</taxon>
        <taxon>Magnoliopsida</taxon>
        <taxon>eudicotyledons</taxon>
        <taxon>Gunneridae</taxon>
        <taxon>Pentapetalae</taxon>
        <taxon>rosids</taxon>
        <taxon>malvids</taxon>
        <taxon>Myrtales</taxon>
        <taxon>Myrtaceae</taxon>
        <taxon>Myrtoideae</taxon>
        <taxon>Eucalypteae</taxon>
        <taxon>Eucalyptus</taxon>
    </lineage>
</organism>
<dbReference type="SUPFAM" id="SSF52047">
    <property type="entry name" value="RNI-like"/>
    <property type="match status" value="1"/>
</dbReference>
<sequence length="339" mass="37938">MAQEHVDLISSLPQDILHKINSFLPLKEAVRTSLLSTRWRSLWSPTTVNHFAAGDSPISAFDAVKDSLEAVGALLGSYESPEMRKLCFQFPKGDVTVLATKGVEKELHLNFFHSKKEDKSYYQMKVDFGDTTLINITNLSTLRILHLRSVVGVTEDFASSLLTNCQLLQSLRIEKCEGLKRIGIEKNESLRSLMIVDCMDIENVTVSATALRSFVYKGLLTQIHMKNALNLVDVVLDLEGAFGNSDFDCEEVLSLFSSLKEVETLTTSGWLLEWLCSAGVIFGRLEFQLSKLKQLRWIDSLMDNGKRDSLACFLNICPILEKLFITETSDLSLLSSTLA</sequence>
<dbReference type="PROSITE" id="PS50181">
    <property type="entry name" value="FBOX"/>
    <property type="match status" value="1"/>
</dbReference>
<dbReference type="AlphaFoldDB" id="A0ABD3LPY8"/>
<evidence type="ECO:0000313" key="2">
    <source>
        <dbReference type="EMBL" id="KAL3753830.1"/>
    </source>
</evidence>
<name>A0ABD3LPY8_EUCGL</name>
<dbReference type="SMART" id="SM00256">
    <property type="entry name" value="FBOX"/>
    <property type="match status" value="1"/>
</dbReference>
<dbReference type="InterPro" id="IPR055357">
    <property type="entry name" value="LRR_At1g61320_AtMIF1"/>
</dbReference>
<dbReference type="PANTHER" id="PTHR34145:SF53">
    <property type="entry name" value="LEUCINE-RICH REPEAT DOMAIN SUPERFAMILY"/>
    <property type="match status" value="1"/>
</dbReference>
<dbReference type="EMBL" id="JBJKBG010000001">
    <property type="protein sequence ID" value="KAL3753830.1"/>
    <property type="molecule type" value="Genomic_DNA"/>
</dbReference>
<evidence type="ECO:0000259" key="1">
    <source>
        <dbReference type="PROSITE" id="PS50181"/>
    </source>
</evidence>
<proteinExistence type="predicted"/>
<protein>
    <recommendedName>
        <fullName evidence="1">F-box domain-containing protein</fullName>
    </recommendedName>
</protein>
<reference evidence="2 3" key="1">
    <citation type="submission" date="2024-11" db="EMBL/GenBank/DDBJ databases">
        <title>Chromosome-level genome assembly of Eucalyptus globulus Labill. provides insights into its genome evolution.</title>
        <authorList>
            <person name="Li X."/>
        </authorList>
    </citation>
    <scope>NUCLEOTIDE SEQUENCE [LARGE SCALE GENOMIC DNA]</scope>
    <source>
        <strain evidence="2">CL2024</strain>
        <tissue evidence="2">Fresh tender leaves</tissue>
    </source>
</reference>
<dbReference type="Pfam" id="PF00646">
    <property type="entry name" value="F-box"/>
    <property type="match status" value="1"/>
</dbReference>
<dbReference type="PANTHER" id="PTHR34145">
    <property type="entry name" value="OS02G0105600 PROTEIN"/>
    <property type="match status" value="1"/>
</dbReference>
<dbReference type="Gene3D" id="3.80.10.10">
    <property type="entry name" value="Ribonuclease Inhibitor"/>
    <property type="match status" value="1"/>
</dbReference>
<gene>
    <name evidence="2" type="ORF">ACJRO7_001123</name>
</gene>
<accession>A0ABD3LPY8</accession>